<feature type="non-terminal residue" evidence="2">
    <location>
        <position position="292"/>
    </location>
</feature>
<dbReference type="Pfam" id="PF07503">
    <property type="entry name" value="zf-HYPF"/>
    <property type="match status" value="2"/>
</dbReference>
<dbReference type="GO" id="GO:0051604">
    <property type="term" value="P:protein maturation"/>
    <property type="evidence" value="ECO:0007669"/>
    <property type="project" value="TreeGrafter"/>
</dbReference>
<dbReference type="EC" id="3.6.1.7" evidence="1"/>
<gene>
    <name evidence="2" type="ORF">CTOB1V02_LOCUS15394</name>
</gene>
<evidence type="ECO:0000256" key="1">
    <source>
        <dbReference type="PROSITE-ProRule" id="PRU00520"/>
    </source>
</evidence>
<dbReference type="InterPro" id="IPR051060">
    <property type="entry name" value="Carbamoyltrans_HypF-like"/>
</dbReference>
<reference evidence="2" key="1">
    <citation type="submission" date="2020-11" db="EMBL/GenBank/DDBJ databases">
        <authorList>
            <person name="Tran Van P."/>
        </authorList>
    </citation>
    <scope>NUCLEOTIDE SEQUENCE</scope>
</reference>
<dbReference type="GO" id="GO:0008270">
    <property type="term" value="F:zinc ion binding"/>
    <property type="evidence" value="ECO:0007669"/>
    <property type="project" value="InterPro"/>
</dbReference>
<dbReference type="GO" id="GO:0003725">
    <property type="term" value="F:double-stranded RNA binding"/>
    <property type="evidence" value="ECO:0007669"/>
    <property type="project" value="InterPro"/>
</dbReference>
<dbReference type="Pfam" id="PF00708">
    <property type="entry name" value="Acylphosphatase"/>
    <property type="match status" value="1"/>
</dbReference>
<dbReference type="EMBL" id="OB689546">
    <property type="protein sequence ID" value="CAD7237579.1"/>
    <property type="molecule type" value="Genomic_DNA"/>
</dbReference>
<dbReference type="InterPro" id="IPR017968">
    <property type="entry name" value="Acylphosphatase_CS"/>
</dbReference>
<dbReference type="InterPro" id="IPR011125">
    <property type="entry name" value="Znf_HypF"/>
</dbReference>
<organism evidence="2">
    <name type="scientific">Cyprideis torosa</name>
    <dbReference type="NCBI Taxonomy" id="163714"/>
    <lineage>
        <taxon>Eukaryota</taxon>
        <taxon>Metazoa</taxon>
        <taxon>Ecdysozoa</taxon>
        <taxon>Arthropoda</taxon>
        <taxon>Crustacea</taxon>
        <taxon>Oligostraca</taxon>
        <taxon>Ostracoda</taxon>
        <taxon>Podocopa</taxon>
        <taxon>Podocopida</taxon>
        <taxon>Cytherocopina</taxon>
        <taxon>Cytheroidea</taxon>
        <taxon>Cytherideidae</taxon>
        <taxon>Cyprideis</taxon>
    </lineage>
</organism>
<dbReference type="Pfam" id="PF01300">
    <property type="entry name" value="Sua5_yciO_yrdC"/>
    <property type="match status" value="1"/>
</dbReference>
<feature type="active site" evidence="1">
    <location>
        <position position="25"/>
    </location>
</feature>
<sequence length="292" mass="32112">SSTKKPEHEAVIVHVRGTVQGVGFRPFIYNLAKHAGITGTVCNTPSGVRIEAIGPATVLRSFIKSIEEKAPPLAHLDSIETTPNPTWDPETPDFTILASTDTGASCAAIPPDIALCEDCYKEIFHPLNRRYTYPFTNCTNCGPRFTITETIPYDRPKTSMRHFAMCPACAKEYLDPADRRFHAQPNACEKCGPRMSYHGGDGKTIPHPRPLARVTADLNADRIIAIRGLGGFHLVANACSQEAVTKLRARKKREAKPFAIMVKDLTAASRFCHLNDQEKEILSGPEHPIILA</sequence>
<accession>A0A7R8WTJ8</accession>
<dbReference type="OrthoDB" id="10680652at2759"/>
<feature type="non-terminal residue" evidence="2">
    <location>
        <position position="1"/>
    </location>
</feature>
<dbReference type="InterPro" id="IPR006070">
    <property type="entry name" value="Sua5-like_dom"/>
</dbReference>
<dbReference type="SUPFAM" id="SSF55821">
    <property type="entry name" value="YrdC/RibB"/>
    <property type="match status" value="1"/>
</dbReference>
<dbReference type="GO" id="GO:0016743">
    <property type="term" value="F:carboxyl- or carbamoyltransferase activity"/>
    <property type="evidence" value="ECO:0007669"/>
    <property type="project" value="TreeGrafter"/>
</dbReference>
<dbReference type="InterPro" id="IPR001792">
    <property type="entry name" value="Acylphosphatase-like_dom"/>
</dbReference>
<dbReference type="AlphaFoldDB" id="A0A7R8WTJ8"/>
<comment type="catalytic activity">
    <reaction evidence="1">
        <text>an acyl phosphate + H2O = a carboxylate + phosphate + H(+)</text>
        <dbReference type="Rhea" id="RHEA:14965"/>
        <dbReference type="ChEBI" id="CHEBI:15377"/>
        <dbReference type="ChEBI" id="CHEBI:15378"/>
        <dbReference type="ChEBI" id="CHEBI:29067"/>
        <dbReference type="ChEBI" id="CHEBI:43474"/>
        <dbReference type="ChEBI" id="CHEBI:59918"/>
        <dbReference type="EC" id="3.6.1.7"/>
    </reaction>
</comment>
<proteinExistence type="predicted"/>
<dbReference type="InterPro" id="IPR036046">
    <property type="entry name" value="Acylphosphatase-like_dom_sf"/>
</dbReference>
<dbReference type="SUPFAM" id="SSF54975">
    <property type="entry name" value="Acylphosphatase/BLUF domain-like"/>
    <property type="match status" value="1"/>
</dbReference>
<dbReference type="PROSITE" id="PS00150">
    <property type="entry name" value="ACYLPHOSPHATASE_1"/>
    <property type="match status" value="1"/>
</dbReference>
<dbReference type="PANTHER" id="PTHR42959">
    <property type="entry name" value="CARBAMOYLTRANSFERASE"/>
    <property type="match status" value="1"/>
</dbReference>
<dbReference type="GO" id="GO:0003998">
    <property type="term" value="F:acylphosphatase activity"/>
    <property type="evidence" value="ECO:0007669"/>
    <property type="project" value="UniProtKB-EC"/>
</dbReference>
<protein>
    <recommendedName>
        <fullName evidence="1">acylphosphatase</fullName>
        <ecNumber evidence="1">3.6.1.7</ecNumber>
    </recommendedName>
</protein>
<dbReference type="Gene3D" id="3.90.870.50">
    <property type="match status" value="1"/>
</dbReference>
<name>A0A7R8WTJ8_9CRUS</name>
<keyword evidence="1" id="KW-0378">Hydrolase</keyword>
<evidence type="ECO:0000313" key="2">
    <source>
        <dbReference type="EMBL" id="CAD7237579.1"/>
    </source>
</evidence>
<dbReference type="InterPro" id="IPR017945">
    <property type="entry name" value="DHBP_synth_RibB-like_a/b_dom"/>
</dbReference>
<dbReference type="PROSITE" id="PS51160">
    <property type="entry name" value="ACYLPHOSPHATASE_3"/>
    <property type="match status" value="1"/>
</dbReference>
<feature type="active site" evidence="1">
    <location>
        <position position="43"/>
    </location>
</feature>
<dbReference type="PANTHER" id="PTHR42959:SF1">
    <property type="entry name" value="CARBAMOYLTRANSFERASE HYPF"/>
    <property type="match status" value="1"/>
</dbReference>